<dbReference type="EMBL" id="JAATJB010000008">
    <property type="protein sequence ID" value="NJB98432.1"/>
    <property type="molecule type" value="Genomic_DNA"/>
</dbReference>
<accession>A0A7X6BE55</accession>
<organism evidence="2 3">
    <name type="scientific">Sphingomonas trueperi</name>
    <dbReference type="NCBI Taxonomy" id="53317"/>
    <lineage>
        <taxon>Bacteria</taxon>
        <taxon>Pseudomonadati</taxon>
        <taxon>Pseudomonadota</taxon>
        <taxon>Alphaproteobacteria</taxon>
        <taxon>Sphingomonadales</taxon>
        <taxon>Sphingomonadaceae</taxon>
        <taxon>Sphingomonas</taxon>
    </lineage>
</organism>
<feature type="chain" id="PRO_5030776373" evidence="1">
    <location>
        <begin position="24"/>
        <end position="48"/>
    </location>
</feature>
<name>A0A7X6BE55_9SPHN</name>
<dbReference type="RefSeq" id="WP_164521773.1">
    <property type="nucleotide sequence ID" value="NZ_BAAADY010000032.1"/>
</dbReference>
<evidence type="ECO:0000256" key="1">
    <source>
        <dbReference type="SAM" id="SignalP"/>
    </source>
</evidence>
<feature type="signal peptide" evidence="1">
    <location>
        <begin position="1"/>
        <end position="23"/>
    </location>
</feature>
<keyword evidence="1" id="KW-0732">Signal</keyword>
<comment type="caution">
    <text evidence="2">The sequence shown here is derived from an EMBL/GenBank/DDBJ whole genome shotgun (WGS) entry which is preliminary data.</text>
</comment>
<proteinExistence type="predicted"/>
<dbReference type="Proteomes" id="UP000531251">
    <property type="component" value="Unassembled WGS sequence"/>
</dbReference>
<sequence>MAISRCLLIGAALGTCVAFVAHATAPHHAKPVRPVMQVASLERITSDS</sequence>
<evidence type="ECO:0000313" key="3">
    <source>
        <dbReference type="Proteomes" id="UP000531251"/>
    </source>
</evidence>
<evidence type="ECO:0000313" key="2">
    <source>
        <dbReference type="EMBL" id="NJB98432.1"/>
    </source>
</evidence>
<reference evidence="2 3" key="1">
    <citation type="submission" date="2020-03" db="EMBL/GenBank/DDBJ databases">
        <title>Genomic Encyclopedia of Type Strains, Phase IV (KMG-IV): sequencing the most valuable type-strain genomes for metagenomic binning, comparative biology and taxonomic classification.</title>
        <authorList>
            <person name="Goeker M."/>
        </authorList>
    </citation>
    <scope>NUCLEOTIDE SEQUENCE [LARGE SCALE GENOMIC DNA]</scope>
    <source>
        <strain evidence="2 3">DSM 7225</strain>
    </source>
</reference>
<dbReference type="AlphaFoldDB" id="A0A7X6BE55"/>
<gene>
    <name evidence="2" type="ORF">GGR89_002764</name>
</gene>
<protein>
    <submittedName>
        <fullName evidence="2">Uncharacterized protein</fullName>
    </submittedName>
</protein>
<keyword evidence="3" id="KW-1185">Reference proteome</keyword>